<evidence type="ECO:0000259" key="5">
    <source>
        <dbReference type="Pfam" id="PF04542"/>
    </source>
</evidence>
<dbReference type="Gene3D" id="1.10.1740.10">
    <property type="match status" value="1"/>
</dbReference>
<feature type="domain" description="RNA polymerase sigma-70 region 2" evidence="5">
    <location>
        <begin position="21"/>
        <end position="84"/>
    </location>
</feature>
<dbReference type="InterPro" id="IPR013324">
    <property type="entry name" value="RNA_pol_sigma_r3/r4-like"/>
</dbReference>
<dbReference type="Gene3D" id="1.10.10.10">
    <property type="entry name" value="Winged helix-like DNA-binding domain superfamily/Winged helix DNA-binding domain"/>
    <property type="match status" value="1"/>
</dbReference>
<dbReference type="InterPro" id="IPR036388">
    <property type="entry name" value="WH-like_DNA-bd_sf"/>
</dbReference>
<evidence type="ECO:0000259" key="6">
    <source>
        <dbReference type="Pfam" id="PF08281"/>
    </source>
</evidence>
<dbReference type="RefSeq" id="WP_244714906.1">
    <property type="nucleotide sequence ID" value="NZ_CP095072.1"/>
</dbReference>
<evidence type="ECO:0000256" key="4">
    <source>
        <dbReference type="ARBA" id="ARBA00023163"/>
    </source>
</evidence>
<evidence type="ECO:0000256" key="2">
    <source>
        <dbReference type="ARBA" id="ARBA00023015"/>
    </source>
</evidence>
<dbReference type="SUPFAM" id="SSF88946">
    <property type="entry name" value="Sigma2 domain of RNA polymerase sigma factors"/>
    <property type="match status" value="1"/>
</dbReference>
<gene>
    <name evidence="7" type="ORF">MUN88_10880</name>
</gene>
<dbReference type="NCBIfam" id="TIGR02937">
    <property type="entry name" value="sigma70-ECF"/>
    <property type="match status" value="1"/>
</dbReference>
<dbReference type="InterPro" id="IPR007627">
    <property type="entry name" value="RNA_pol_sigma70_r2"/>
</dbReference>
<sequence>MEINHEYEGIENNEILLTHLMDEFGSDLKRIAYSFVKDKSQCDDIVQEVFISCYRNLDKFRYESEYKTWLIRITLNKCKDYHRKWSFRNIKYQSSVLQNMASDHHKPSAEDELIKKENASELLDAISSLKPKYKEIIILYYVQDLKLKEISEVTRLNFHTSKTRFVRGKELLKKELERRGILNGFI</sequence>
<protein>
    <submittedName>
        <fullName evidence="7">Sigma-70 family RNA polymerase sigma factor</fullName>
    </submittedName>
</protein>
<keyword evidence="3" id="KW-0731">Sigma factor</keyword>
<keyword evidence="2" id="KW-0805">Transcription regulation</keyword>
<keyword evidence="4" id="KW-0804">Transcription</keyword>
<accession>A0ABY4EQ75</accession>
<feature type="domain" description="RNA polymerase sigma factor 70 region 4 type 2" evidence="6">
    <location>
        <begin position="121"/>
        <end position="172"/>
    </location>
</feature>
<dbReference type="CDD" id="cd06171">
    <property type="entry name" value="Sigma70_r4"/>
    <property type="match status" value="1"/>
</dbReference>
<dbReference type="InterPro" id="IPR013249">
    <property type="entry name" value="RNA_pol_sigma70_r4_t2"/>
</dbReference>
<proteinExistence type="inferred from homology"/>
<dbReference type="InterPro" id="IPR013325">
    <property type="entry name" value="RNA_pol_sigma_r2"/>
</dbReference>
<reference evidence="7 8" key="1">
    <citation type="submission" date="2022-04" db="EMBL/GenBank/DDBJ databases">
        <title>Gracilibacillus sp. isolated from saltern.</title>
        <authorList>
            <person name="Won M."/>
            <person name="Lee C.-M."/>
            <person name="Woen H.-Y."/>
            <person name="Kwon S.-W."/>
        </authorList>
    </citation>
    <scope>NUCLEOTIDE SEQUENCE [LARGE SCALE GENOMIC DNA]</scope>
    <source>
        <strain evidence="7 8">SSWR10-1</strain>
    </source>
</reference>
<dbReference type="PANTHER" id="PTHR43133">
    <property type="entry name" value="RNA POLYMERASE ECF-TYPE SIGMA FACTO"/>
    <property type="match status" value="1"/>
</dbReference>
<dbReference type="EMBL" id="CP095072">
    <property type="protein sequence ID" value="UOQ46611.1"/>
    <property type="molecule type" value="Genomic_DNA"/>
</dbReference>
<evidence type="ECO:0000256" key="1">
    <source>
        <dbReference type="ARBA" id="ARBA00010641"/>
    </source>
</evidence>
<dbReference type="PANTHER" id="PTHR43133:SF60">
    <property type="entry name" value="RNA POLYMERASE SIGMA FACTOR SIGV"/>
    <property type="match status" value="1"/>
</dbReference>
<evidence type="ECO:0000313" key="7">
    <source>
        <dbReference type="EMBL" id="UOQ46611.1"/>
    </source>
</evidence>
<dbReference type="InterPro" id="IPR039425">
    <property type="entry name" value="RNA_pol_sigma-70-like"/>
</dbReference>
<organism evidence="7 8">
    <name type="scientific">Gracilibacillus caseinilyticus</name>
    <dbReference type="NCBI Taxonomy" id="2932256"/>
    <lineage>
        <taxon>Bacteria</taxon>
        <taxon>Bacillati</taxon>
        <taxon>Bacillota</taxon>
        <taxon>Bacilli</taxon>
        <taxon>Bacillales</taxon>
        <taxon>Bacillaceae</taxon>
        <taxon>Gracilibacillus</taxon>
    </lineage>
</organism>
<keyword evidence="8" id="KW-1185">Reference proteome</keyword>
<dbReference type="Pfam" id="PF08281">
    <property type="entry name" value="Sigma70_r4_2"/>
    <property type="match status" value="1"/>
</dbReference>
<dbReference type="Pfam" id="PF04542">
    <property type="entry name" value="Sigma70_r2"/>
    <property type="match status" value="1"/>
</dbReference>
<name>A0ABY4EQ75_9BACI</name>
<dbReference type="SUPFAM" id="SSF88659">
    <property type="entry name" value="Sigma3 and sigma4 domains of RNA polymerase sigma factors"/>
    <property type="match status" value="1"/>
</dbReference>
<evidence type="ECO:0000313" key="8">
    <source>
        <dbReference type="Proteomes" id="UP000831782"/>
    </source>
</evidence>
<dbReference type="Proteomes" id="UP000831782">
    <property type="component" value="Chromosome"/>
</dbReference>
<dbReference type="InterPro" id="IPR014284">
    <property type="entry name" value="RNA_pol_sigma-70_dom"/>
</dbReference>
<comment type="similarity">
    <text evidence="1">Belongs to the sigma-70 factor family. ECF subfamily.</text>
</comment>
<evidence type="ECO:0000256" key="3">
    <source>
        <dbReference type="ARBA" id="ARBA00023082"/>
    </source>
</evidence>